<dbReference type="EMBL" id="LGRN01000204">
    <property type="protein sequence ID" value="OJD14675.1"/>
    <property type="molecule type" value="Genomic_DNA"/>
</dbReference>
<keyword evidence="3 4" id="KW-0687">Ribonucleoprotein</keyword>
<dbReference type="STRING" id="1447872.A0A1J9Q398"/>
<sequence>MAAVCAAFTSRQLTRAAGPRLPTTIYRRAFASSPFLRDSTTSPNTSPASPQPSKTKNKHLKVSQPAAPKVTHGSLAPGSIFDEEDGVIPSPHTSTDSRKPQRLTSKHTDTDATADADSAAATSPNVPLGERDQDNLFRALVPFPNRRARWERKMVIRSIRRRGRLTRREEIARTERESLSKSHFFKTSVKKLMMVARQIAGKNIDDAILQMRFSPKKVAKDVKAHLELARDEAIVVHGMGLGRSRSQNNNTIIGTQTQTAAAAAAEADAAEGGVEVVEDTAASTAPVKSTATPPITITLKSGQRKTITDRSAIYIAQAWVGRGTFGRELDHRARGNINIMKPPHTSLTVVLKEEHSRIREWEERHAKEERRRREQLRVSLPDRKVYGQRQYYSW</sequence>
<evidence type="ECO:0000256" key="6">
    <source>
        <dbReference type="SAM" id="MobiDB-lite"/>
    </source>
</evidence>
<feature type="compositionally biased region" description="Low complexity" evidence="6">
    <location>
        <begin position="111"/>
        <end position="123"/>
    </location>
</feature>
<organism evidence="7 8">
    <name type="scientific">Emergomyces pasteurianus Ep9510</name>
    <dbReference type="NCBI Taxonomy" id="1447872"/>
    <lineage>
        <taxon>Eukaryota</taxon>
        <taxon>Fungi</taxon>
        <taxon>Dikarya</taxon>
        <taxon>Ascomycota</taxon>
        <taxon>Pezizomycotina</taxon>
        <taxon>Eurotiomycetes</taxon>
        <taxon>Eurotiomycetidae</taxon>
        <taxon>Onygenales</taxon>
        <taxon>Ajellomycetaceae</taxon>
        <taxon>Emergomyces</taxon>
    </lineage>
</organism>
<dbReference type="GO" id="GO:0003735">
    <property type="term" value="F:structural constituent of ribosome"/>
    <property type="evidence" value="ECO:0007669"/>
    <property type="project" value="InterPro"/>
</dbReference>
<dbReference type="OrthoDB" id="416470at2759"/>
<reference evidence="7 8" key="1">
    <citation type="submission" date="2015-07" db="EMBL/GenBank/DDBJ databases">
        <title>Emmonsia species relationships and genome sequence.</title>
        <authorList>
            <consortium name="The Broad Institute Genomics Platform"/>
            <person name="Cuomo C.A."/>
            <person name="Munoz J.F."/>
            <person name="Imamovic A."/>
            <person name="Priest M.E."/>
            <person name="Young S."/>
            <person name="Clay O.K."/>
            <person name="McEwen J.G."/>
        </authorList>
    </citation>
    <scope>NUCLEOTIDE SEQUENCE [LARGE SCALE GENOMIC DNA]</scope>
    <source>
        <strain evidence="7 8">UAMH 9510</strain>
    </source>
</reference>
<feature type="compositionally biased region" description="Low complexity" evidence="6">
    <location>
        <begin position="39"/>
        <end position="53"/>
    </location>
</feature>
<feature type="region of interest" description="Disordered" evidence="6">
    <location>
        <begin position="35"/>
        <end position="131"/>
    </location>
</feature>
<evidence type="ECO:0000256" key="1">
    <source>
        <dbReference type="ARBA" id="ARBA00009451"/>
    </source>
</evidence>
<dbReference type="GO" id="GO:0006412">
    <property type="term" value="P:translation"/>
    <property type="evidence" value="ECO:0007669"/>
    <property type="project" value="InterPro"/>
</dbReference>
<dbReference type="InterPro" id="IPR001063">
    <property type="entry name" value="Ribosomal_uL22"/>
</dbReference>
<dbReference type="AlphaFoldDB" id="A0A1J9Q398"/>
<name>A0A1J9Q398_9EURO</name>
<evidence type="ECO:0000313" key="7">
    <source>
        <dbReference type="EMBL" id="OJD14675.1"/>
    </source>
</evidence>
<dbReference type="InterPro" id="IPR036394">
    <property type="entry name" value="Ribosomal_uL22_sf"/>
</dbReference>
<comment type="caution">
    <text evidence="7">The sequence shown here is derived from an EMBL/GenBank/DDBJ whole genome shotgun (WGS) entry which is preliminary data.</text>
</comment>
<dbReference type="InterPro" id="IPR047867">
    <property type="entry name" value="Ribosomal_uL22_bac/org-type"/>
</dbReference>
<evidence type="ECO:0000256" key="2">
    <source>
        <dbReference type="ARBA" id="ARBA00022980"/>
    </source>
</evidence>
<dbReference type="VEuPathDB" id="FungiDB:AJ78_04999"/>
<evidence type="ECO:0000256" key="5">
    <source>
        <dbReference type="SAM" id="Coils"/>
    </source>
</evidence>
<dbReference type="Gene3D" id="3.90.470.10">
    <property type="entry name" value="Ribosomal protein L22/L17"/>
    <property type="match status" value="1"/>
</dbReference>
<comment type="similarity">
    <text evidence="1 4">Belongs to the universal ribosomal protein uL22 family.</text>
</comment>
<proteinExistence type="inferred from homology"/>
<evidence type="ECO:0000256" key="4">
    <source>
        <dbReference type="RuleBase" id="RU004005"/>
    </source>
</evidence>
<keyword evidence="2 4" id="KW-0689">Ribosomal protein</keyword>
<dbReference type="SUPFAM" id="SSF54843">
    <property type="entry name" value="Ribosomal protein L22"/>
    <property type="match status" value="1"/>
</dbReference>
<dbReference type="PANTHER" id="PTHR13501">
    <property type="entry name" value="CHLOROPLAST 50S RIBOSOMAL PROTEIN L22-RELATED"/>
    <property type="match status" value="1"/>
</dbReference>
<gene>
    <name evidence="7" type="ORF">AJ78_04999</name>
</gene>
<accession>A0A1J9Q398</accession>
<evidence type="ECO:0000313" key="8">
    <source>
        <dbReference type="Proteomes" id="UP000182235"/>
    </source>
</evidence>
<protein>
    <recommendedName>
        <fullName evidence="9">Mitochondrial large ribosomal subunit</fullName>
    </recommendedName>
</protein>
<evidence type="ECO:0000256" key="3">
    <source>
        <dbReference type="ARBA" id="ARBA00023274"/>
    </source>
</evidence>
<dbReference type="PANTHER" id="PTHR13501:SF10">
    <property type="entry name" value="LARGE RIBOSOMAL SUBUNIT PROTEIN UL22M"/>
    <property type="match status" value="1"/>
</dbReference>
<dbReference type="FunFam" id="3.90.470.10:FF:000017">
    <property type="entry name" value="54S ribosomal protein L22, mitochondrial"/>
    <property type="match status" value="2"/>
</dbReference>
<dbReference type="Proteomes" id="UP000182235">
    <property type="component" value="Unassembled WGS sequence"/>
</dbReference>
<dbReference type="GO" id="GO:0015934">
    <property type="term" value="C:large ribosomal subunit"/>
    <property type="evidence" value="ECO:0007669"/>
    <property type="project" value="InterPro"/>
</dbReference>
<dbReference type="Pfam" id="PF00237">
    <property type="entry name" value="Ribosomal_L22"/>
    <property type="match status" value="2"/>
</dbReference>
<keyword evidence="8" id="KW-1185">Reference proteome</keyword>
<keyword evidence="5" id="KW-0175">Coiled coil</keyword>
<feature type="coiled-coil region" evidence="5">
    <location>
        <begin position="351"/>
        <end position="378"/>
    </location>
</feature>
<evidence type="ECO:0008006" key="9">
    <source>
        <dbReference type="Google" id="ProtNLM"/>
    </source>
</evidence>